<protein>
    <submittedName>
        <fullName evidence="2">Ovule protein</fullName>
    </submittedName>
</protein>
<dbReference type="WBParaSite" id="Csp11.Scaffold600.g5401.t1">
    <property type="protein sequence ID" value="Csp11.Scaffold600.g5401.t1"/>
    <property type="gene ID" value="Csp11.Scaffold600.g5401"/>
</dbReference>
<evidence type="ECO:0000313" key="2">
    <source>
        <dbReference type="WBParaSite" id="Csp11.Scaffold600.g5401.t1"/>
    </source>
</evidence>
<accession>A0A1I7TFE9</accession>
<organism evidence="1 2">
    <name type="scientific">Caenorhabditis tropicalis</name>
    <dbReference type="NCBI Taxonomy" id="1561998"/>
    <lineage>
        <taxon>Eukaryota</taxon>
        <taxon>Metazoa</taxon>
        <taxon>Ecdysozoa</taxon>
        <taxon>Nematoda</taxon>
        <taxon>Chromadorea</taxon>
        <taxon>Rhabditida</taxon>
        <taxon>Rhabditina</taxon>
        <taxon>Rhabditomorpha</taxon>
        <taxon>Rhabditoidea</taxon>
        <taxon>Rhabditidae</taxon>
        <taxon>Peloderinae</taxon>
        <taxon>Caenorhabditis</taxon>
    </lineage>
</organism>
<keyword evidence="1" id="KW-1185">Reference proteome</keyword>
<reference evidence="2" key="1">
    <citation type="submission" date="2016-11" db="UniProtKB">
        <authorList>
            <consortium name="WormBaseParasite"/>
        </authorList>
    </citation>
    <scope>IDENTIFICATION</scope>
</reference>
<dbReference type="AlphaFoldDB" id="A0A1I7TFE9"/>
<name>A0A1I7TFE9_9PELO</name>
<evidence type="ECO:0000313" key="1">
    <source>
        <dbReference type="Proteomes" id="UP000095282"/>
    </source>
</evidence>
<proteinExistence type="predicted"/>
<sequence length="97" mass="11005">MSGSTTSVIGWAELVGLFQMSLLYHFFEEDPPSTVFYESLMIQMTLSYSMDLDSPLPLLFSNVQSLIPSRLDLKLPIFSSQILGITFDCLKEHEFCD</sequence>
<dbReference type="Proteomes" id="UP000095282">
    <property type="component" value="Unplaced"/>
</dbReference>